<feature type="transmembrane region" description="Helical" evidence="6">
    <location>
        <begin position="103"/>
        <end position="122"/>
    </location>
</feature>
<protein>
    <submittedName>
        <fullName evidence="7">YitT family protein</fullName>
    </submittedName>
</protein>
<proteinExistence type="predicted"/>
<dbReference type="Proteomes" id="UP000307943">
    <property type="component" value="Unassembled WGS sequence"/>
</dbReference>
<feature type="transmembrane region" description="Helical" evidence="6">
    <location>
        <begin position="44"/>
        <end position="68"/>
    </location>
</feature>
<reference evidence="7 8" key="1">
    <citation type="submission" date="2019-05" db="EMBL/GenBank/DDBJ databases">
        <title>We sequenced the genome of Paenibacillus hemerocallicola KCTC 33185 for further insight into its adaptation and study the phylogeny of Paenibacillus.</title>
        <authorList>
            <person name="Narsing Rao M.P."/>
        </authorList>
    </citation>
    <scope>NUCLEOTIDE SEQUENCE [LARGE SCALE GENOMIC DNA]</scope>
    <source>
        <strain evidence="7 8">KCTC 33185</strain>
    </source>
</reference>
<dbReference type="PANTHER" id="PTHR33545:SF3">
    <property type="entry name" value="UPF0750 MEMBRANE PROTEIN YQFU"/>
    <property type="match status" value="1"/>
</dbReference>
<comment type="subcellular location">
    <subcellularLocation>
        <location evidence="1">Cell membrane</location>
        <topology evidence="1">Multi-pass membrane protein</topology>
    </subcellularLocation>
</comment>
<feature type="transmembrane region" description="Helical" evidence="6">
    <location>
        <begin position="142"/>
        <end position="163"/>
    </location>
</feature>
<keyword evidence="5 6" id="KW-0472">Membrane</keyword>
<feature type="transmembrane region" description="Helical" evidence="6">
    <location>
        <begin position="169"/>
        <end position="186"/>
    </location>
</feature>
<dbReference type="RefSeq" id="WP_139601422.1">
    <property type="nucleotide sequence ID" value="NZ_VDCQ01000007.1"/>
</dbReference>
<feature type="transmembrane region" description="Helical" evidence="6">
    <location>
        <begin position="80"/>
        <end position="97"/>
    </location>
</feature>
<evidence type="ECO:0000256" key="3">
    <source>
        <dbReference type="ARBA" id="ARBA00022692"/>
    </source>
</evidence>
<dbReference type="OrthoDB" id="2602718at2"/>
<keyword evidence="4 6" id="KW-1133">Transmembrane helix</keyword>
<accession>A0A5C4TEH8</accession>
<evidence type="ECO:0000256" key="4">
    <source>
        <dbReference type="ARBA" id="ARBA00022989"/>
    </source>
</evidence>
<dbReference type="Pfam" id="PF02588">
    <property type="entry name" value="YitT_membrane"/>
    <property type="match status" value="1"/>
</dbReference>
<evidence type="ECO:0000256" key="1">
    <source>
        <dbReference type="ARBA" id="ARBA00004651"/>
    </source>
</evidence>
<dbReference type="GO" id="GO:0005886">
    <property type="term" value="C:plasma membrane"/>
    <property type="evidence" value="ECO:0007669"/>
    <property type="project" value="UniProtKB-SubCell"/>
</dbReference>
<keyword evidence="2" id="KW-1003">Cell membrane</keyword>
<gene>
    <name evidence="7" type="ORF">FE784_06965</name>
</gene>
<sequence length="202" mass="21766">MQFFLQFVAVVLGSSAVAFGVDAFLAPYRLIDGGFIGIGLLLNYHFGLLPGLTVLLISAPVFVGVFFYDKALFMNGINGLLVTSLLIDLLSPVAGWFRFGMPVHALLGGWLIGMGVGTMLSYRTNSGGTDLLGQVVADRTGFPAAVFILMVDVAVLLAGLSVIGFNRTFFSLVTILIVFVATVRYSRRKPLGRSIHIFLKKN</sequence>
<organism evidence="7 8">
    <name type="scientific">Paenibacillus hemerocallicola</name>
    <dbReference type="NCBI Taxonomy" id="1172614"/>
    <lineage>
        <taxon>Bacteria</taxon>
        <taxon>Bacillati</taxon>
        <taxon>Bacillota</taxon>
        <taxon>Bacilli</taxon>
        <taxon>Bacillales</taxon>
        <taxon>Paenibacillaceae</taxon>
        <taxon>Paenibacillus</taxon>
    </lineage>
</organism>
<evidence type="ECO:0000256" key="2">
    <source>
        <dbReference type="ARBA" id="ARBA00022475"/>
    </source>
</evidence>
<evidence type="ECO:0000313" key="8">
    <source>
        <dbReference type="Proteomes" id="UP000307943"/>
    </source>
</evidence>
<evidence type="ECO:0000313" key="7">
    <source>
        <dbReference type="EMBL" id="TNJ66937.1"/>
    </source>
</evidence>
<dbReference type="InterPro" id="IPR051461">
    <property type="entry name" value="UPF0750_membrane"/>
</dbReference>
<dbReference type="InterPro" id="IPR003740">
    <property type="entry name" value="YitT"/>
</dbReference>
<name>A0A5C4TEH8_9BACL</name>
<comment type="caution">
    <text evidence="7">The sequence shown here is derived from an EMBL/GenBank/DDBJ whole genome shotgun (WGS) entry which is preliminary data.</text>
</comment>
<dbReference type="PANTHER" id="PTHR33545">
    <property type="entry name" value="UPF0750 MEMBRANE PROTEIN YITT-RELATED"/>
    <property type="match status" value="1"/>
</dbReference>
<keyword evidence="3 6" id="KW-0812">Transmembrane</keyword>
<dbReference type="EMBL" id="VDCQ01000007">
    <property type="protein sequence ID" value="TNJ66937.1"/>
    <property type="molecule type" value="Genomic_DNA"/>
</dbReference>
<dbReference type="AlphaFoldDB" id="A0A5C4TEH8"/>
<keyword evidence="8" id="KW-1185">Reference proteome</keyword>
<evidence type="ECO:0000256" key="5">
    <source>
        <dbReference type="ARBA" id="ARBA00023136"/>
    </source>
</evidence>
<evidence type="ECO:0000256" key="6">
    <source>
        <dbReference type="SAM" id="Phobius"/>
    </source>
</evidence>